<comment type="caution">
    <text evidence="2">The sequence shown here is derived from an EMBL/GenBank/DDBJ whole genome shotgun (WGS) entry which is preliminary data.</text>
</comment>
<organism evidence="2 3">
    <name type="scientific">Petrolisthes cinctipes</name>
    <name type="common">Flat porcelain crab</name>
    <dbReference type="NCBI Taxonomy" id="88211"/>
    <lineage>
        <taxon>Eukaryota</taxon>
        <taxon>Metazoa</taxon>
        <taxon>Ecdysozoa</taxon>
        <taxon>Arthropoda</taxon>
        <taxon>Crustacea</taxon>
        <taxon>Multicrustacea</taxon>
        <taxon>Malacostraca</taxon>
        <taxon>Eumalacostraca</taxon>
        <taxon>Eucarida</taxon>
        <taxon>Decapoda</taxon>
        <taxon>Pleocyemata</taxon>
        <taxon>Anomura</taxon>
        <taxon>Galatheoidea</taxon>
        <taxon>Porcellanidae</taxon>
        <taxon>Petrolisthes</taxon>
    </lineage>
</organism>
<name>A0AAE1GPV4_PETCI</name>
<sequence>MPAQVAAPAHSPEAQGATEGGGGEPRTCSEYKGSTHPSFVLGIDSKYIHLVRLESLHHETRLFRLHQFDVPGGDEYVRLPPPKLRGGFQESVMLLSVTSLTTRGPSGRSGSTNTPVVQYSLSR</sequence>
<feature type="region of interest" description="Disordered" evidence="1">
    <location>
        <begin position="1"/>
        <end position="32"/>
    </location>
</feature>
<evidence type="ECO:0000256" key="1">
    <source>
        <dbReference type="SAM" id="MobiDB-lite"/>
    </source>
</evidence>
<gene>
    <name evidence="2" type="ORF">Pcinc_000301</name>
</gene>
<evidence type="ECO:0000313" key="3">
    <source>
        <dbReference type="Proteomes" id="UP001286313"/>
    </source>
</evidence>
<dbReference type="Proteomes" id="UP001286313">
    <property type="component" value="Unassembled WGS sequence"/>
</dbReference>
<accession>A0AAE1GPV4</accession>
<protein>
    <submittedName>
        <fullName evidence="2">Uncharacterized protein</fullName>
    </submittedName>
</protein>
<keyword evidence="3" id="KW-1185">Reference proteome</keyword>
<feature type="region of interest" description="Disordered" evidence="1">
    <location>
        <begin position="100"/>
        <end position="123"/>
    </location>
</feature>
<dbReference type="AlphaFoldDB" id="A0AAE1GPV4"/>
<reference evidence="2" key="1">
    <citation type="submission" date="2023-10" db="EMBL/GenBank/DDBJ databases">
        <title>Genome assemblies of two species of porcelain crab, Petrolisthes cinctipes and Petrolisthes manimaculis (Anomura: Porcellanidae).</title>
        <authorList>
            <person name="Angst P."/>
        </authorList>
    </citation>
    <scope>NUCLEOTIDE SEQUENCE</scope>
    <source>
        <strain evidence="2">PB745_01</strain>
        <tissue evidence="2">Gill</tissue>
    </source>
</reference>
<proteinExistence type="predicted"/>
<evidence type="ECO:0000313" key="2">
    <source>
        <dbReference type="EMBL" id="KAK3896015.1"/>
    </source>
</evidence>
<dbReference type="EMBL" id="JAWQEG010000021">
    <property type="protein sequence ID" value="KAK3896015.1"/>
    <property type="molecule type" value="Genomic_DNA"/>
</dbReference>